<evidence type="ECO:0000256" key="3">
    <source>
        <dbReference type="ARBA" id="ARBA00010108"/>
    </source>
</evidence>
<evidence type="ECO:0000256" key="5">
    <source>
        <dbReference type="ARBA" id="ARBA00017394"/>
    </source>
</evidence>
<keyword evidence="8" id="KW-0808">Transferase</keyword>
<keyword evidence="6" id="KW-0285">Flavoprotein</keyword>
<evidence type="ECO:0000256" key="8">
    <source>
        <dbReference type="ARBA" id="ARBA00022679"/>
    </source>
</evidence>
<keyword evidence="7" id="KW-0288">FMN</keyword>
<evidence type="ECO:0000256" key="1">
    <source>
        <dbReference type="ARBA" id="ARBA00003572"/>
    </source>
</evidence>
<proteinExistence type="inferred from homology"/>
<evidence type="ECO:0000256" key="4">
    <source>
        <dbReference type="ARBA" id="ARBA00012105"/>
    </source>
</evidence>
<dbReference type="InterPro" id="IPR023465">
    <property type="entry name" value="Riboflavin_kinase_dom_sf"/>
</dbReference>
<dbReference type="PANTHER" id="PTHR22749:SF6">
    <property type="entry name" value="RIBOFLAVIN KINASE"/>
    <property type="match status" value="1"/>
</dbReference>
<dbReference type="Gene3D" id="2.40.30.30">
    <property type="entry name" value="Riboflavin kinase-like"/>
    <property type="match status" value="1"/>
</dbReference>
<comment type="similarity">
    <text evidence="3">Belongs to the flavokinase family.</text>
</comment>
<evidence type="ECO:0000313" key="14">
    <source>
        <dbReference type="Proteomes" id="UP001378960"/>
    </source>
</evidence>
<keyword evidence="13" id="KW-0418">Kinase</keyword>
<name>A0AAV5R402_PICKL</name>
<dbReference type="GO" id="GO:0005524">
    <property type="term" value="F:ATP binding"/>
    <property type="evidence" value="ECO:0007669"/>
    <property type="project" value="UniProtKB-KW"/>
</dbReference>
<comment type="caution">
    <text evidence="13">The sequence shown here is derived from an EMBL/GenBank/DDBJ whole genome shotgun (WGS) entry which is preliminary data.</text>
</comment>
<dbReference type="GO" id="GO:0009231">
    <property type="term" value="P:riboflavin biosynthetic process"/>
    <property type="evidence" value="ECO:0007669"/>
    <property type="project" value="InterPro"/>
</dbReference>
<sequence>MERPQIPDSPATPFPILLNKSTVIPGFGRGSSDLGFPTANINVKDNEVLQNLEPGVYFGFAKLFKVSSDNTETTKVERIDGKSSVELNYGHYLKTEELDVLPMVMSLGWNPYYGNNEKTCEIYIIHQFSDSFYGCHISSVICGYLRPELNYTGVEALINDIKLDVKIGLEKLSNPNYSKCKDLL</sequence>
<evidence type="ECO:0000256" key="11">
    <source>
        <dbReference type="ARBA" id="ARBA00029960"/>
    </source>
</evidence>
<dbReference type="EC" id="2.7.1.26" evidence="4"/>
<evidence type="ECO:0000256" key="10">
    <source>
        <dbReference type="ARBA" id="ARBA00022840"/>
    </source>
</evidence>
<dbReference type="AlphaFoldDB" id="A0AAV5R402"/>
<dbReference type="GO" id="GO:0008531">
    <property type="term" value="F:riboflavin kinase activity"/>
    <property type="evidence" value="ECO:0007669"/>
    <property type="project" value="UniProtKB-EC"/>
</dbReference>
<dbReference type="Proteomes" id="UP001378960">
    <property type="component" value="Unassembled WGS sequence"/>
</dbReference>
<dbReference type="Pfam" id="PF01687">
    <property type="entry name" value="Flavokinase"/>
    <property type="match status" value="1"/>
</dbReference>
<dbReference type="GO" id="GO:0005739">
    <property type="term" value="C:mitochondrion"/>
    <property type="evidence" value="ECO:0007669"/>
    <property type="project" value="TreeGrafter"/>
</dbReference>
<reference evidence="13 14" key="1">
    <citation type="journal article" date="2023" name="Elife">
        <title>Identification of key yeast species and microbe-microbe interactions impacting larval growth of Drosophila in the wild.</title>
        <authorList>
            <person name="Mure A."/>
            <person name="Sugiura Y."/>
            <person name="Maeda R."/>
            <person name="Honda K."/>
            <person name="Sakurai N."/>
            <person name="Takahashi Y."/>
            <person name="Watada M."/>
            <person name="Katoh T."/>
            <person name="Gotoh A."/>
            <person name="Gotoh Y."/>
            <person name="Taniguchi I."/>
            <person name="Nakamura K."/>
            <person name="Hayashi T."/>
            <person name="Katayama T."/>
            <person name="Uemura T."/>
            <person name="Hattori Y."/>
        </authorList>
    </citation>
    <scope>NUCLEOTIDE SEQUENCE [LARGE SCALE GENOMIC DNA]</scope>
    <source>
        <strain evidence="13 14">PK-24</strain>
    </source>
</reference>
<evidence type="ECO:0000259" key="12">
    <source>
        <dbReference type="SMART" id="SM00904"/>
    </source>
</evidence>
<evidence type="ECO:0000313" key="13">
    <source>
        <dbReference type="EMBL" id="GMM45747.1"/>
    </source>
</evidence>
<keyword evidence="14" id="KW-1185">Reference proteome</keyword>
<evidence type="ECO:0000256" key="2">
    <source>
        <dbReference type="ARBA" id="ARBA00005201"/>
    </source>
</evidence>
<gene>
    <name evidence="13" type="ORF">DAPK24_023220</name>
</gene>
<dbReference type="InterPro" id="IPR023468">
    <property type="entry name" value="Riboflavin_kinase"/>
</dbReference>
<dbReference type="GO" id="GO:0009398">
    <property type="term" value="P:FMN biosynthetic process"/>
    <property type="evidence" value="ECO:0007669"/>
    <property type="project" value="TreeGrafter"/>
</dbReference>
<dbReference type="InterPro" id="IPR015865">
    <property type="entry name" value="Riboflavin_kinase_bac/euk"/>
</dbReference>
<organism evidence="13 14">
    <name type="scientific">Pichia kluyveri</name>
    <name type="common">Yeast</name>
    <dbReference type="NCBI Taxonomy" id="36015"/>
    <lineage>
        <taxon>Eukaryota</taxon>
        <taxon>Fungi</taxon>
        <taxon>Dikarya</taxon>
        <taxon>Ascomycota</taxon>
        <taxon>Saccharomycotina</taxon>
        <taxon>Pichiomycetes</taxon>
        <taxon>Pichiales</taxon>
        <taxon>Pichiaceae</taxon>
        <taxon>Pichia</taxon>
    </lineage>
</organism>
<keyword evidence="10" id="KW-0067">ATP-binding</keyword>
<evidence type="ECO:0000256" key="7">
    <source>
        <dbReference type="ARBA" id="ARBA00022643"/>
    </source>
</evidence>
<evidence type="ECO:0000256" key="9">
    <source>
        <dbReference type="ARBA" id="ARBA00022741"/>
    </source>
</evidence>
<comment type="function">
    <text evidence="1">Catalyzes the phosphorylation of riboflavin (vitamin B2) to form flavin mononucleotide (FMN) coenzyme.</text>
</comment>
<dbReference type="SUPFAM" id="SSF82114">
    <property type="entry name" value="Riboflavin kinase-like"/>
    <property type="match status" value="1"/>
</dbReference>
<dbReference type="EMBL" id="BTGB01000003">
    <property type="protein sequence ID" value="GMM45747.1"/>
    <property type="molecule type" value="Genomic_DNA"/>
</dbReference>
<keyword evidence="9" id="KW-0547">Nucleotide-binding</keyword>
<comment type="pathway">
    <text evidence="2">Cofactor biosynthesis; FMN biosynthesis; FMN from riboflavin (ATP route): step 1/1.</text>
</comment>
<accession>A0AAV5R402</accession>
<protein>
    <recommendedName>
        <fullName evidence="5">Riboflavin kinase</fullName>
        <ecNumber evidence="4">2.7.1.26</ecNumber>
    </recommendedName>
    <alternativeName>
        <fullName evidence="11">Flavin mononucleotide kinase 1</fullName>
    </alternativeName>
</protein>
<dbReference type="SMART" id="SM00904">
    <property type="entry name" value="Flavokinase"/>
    <property type="match status" value="1"/>
</dbReference>
<evidence type="ECO:0000256" key="6">
    <source>
        <dbReference type="ARBA" id="ARBA00022630"/>
    </source>
</evidence>
<dbReference type="PANTHER" id="PTHR22749">
    <property type="entry name" value="RIBOFLAVIN KINASE/FMN ADENYLYLTRANSFERASE"/>
    <property type="match status" value="1"/>
</dbReference>
<feature type="domain" description="Riboflavin kinase" evidence="12">
    <location>
        <begin position="17"/>
        <end position="173"/>
    </location>
</feature>